<evidence type="ECO:0000313" key="2">
    <source>
        <dbReference type="Proteomes" id="UP000501600"/>
    </source>
</evidence>
<dbReference type="KEGG" id="phao:HF685_11960"/>
<evidence type="ECO:0000313" key="1">
    <source>
        <dbReference type="EMBL" id="QJB69911.1"/>
    </source>
</evidence>
<keyword evidence="2" id="KW-1185">Reference proteome</keyword>
<dbReference type="AlphaFoldDB" id="A0A6H2DQ74"/>
<dbReference type="EMBL" id="CP051217">
    <property type="protein sequence ID" value="QJB69911.1"/>
    <property type="molecule type" value="Genomic_DNA"/>
</dbReference>
<name>A0A6H2DQ74_9SPHN</name>
<proteinExistence type="predicted"/>
<dbReference type="Proteomes" id="UP000501600">
    <property type="component" value="Chromosome"/>
</dbReference>
<organism evidence="1 2">
    <name type="scientific">Parasphingorhabdus halotolerans</name>
    <dbReference type="NCBI Taxonomy" id="2725558"/>
    <lineage>
        <taxon>Bacteria</taxon>
        <taxon>Pseudomonadati</taxon>
        <taxon>Pseudomonadota</taxon>
        <taxon>Alphaproteobacteria</taxon>
        <taxon>Sphingomonadales</taxon>
        <taxon>Sphingomonadaceae</taxon>
        <taxon>Parasphingorhabdus</taxon>
    </lineage>
</organism>
<sequence length="293" mass="33250">MLQRLERYRPDIVTIEAVSGGECWLLRQYPSEYPGVAKDYCFDAREYQVESGLTDSDAVAEIRHILSQWPAKPAASQRRHLAAAFVAAGDPYSALVQWFQLAEAEKRAADGLGERSATFLNELSERPNESAQIEARLAAKLRHVRVYAIDNHSSDAIFANFDEGFWDRMQEIWRSEPVPDQSEMRSVEEDIRSEGGVLRAFRFYNSAKAQSFAMDYDFRKAMNDALPEGYGRKYVAWFQARNLRMVASIVEAAATKPGGKVLSIVGASHKPYFEAYLDQMHDFKIVNIDAFLE</sequence>
<dbReference type="InterPro" id="IPR043749">
    <property type="entry name" value="DUF5694"/>
</dbReference>
<gene>
    <name evidence="1" type="ORF">HF685_11960</name>
</gene>
<dbReference type="Pfam" id="PF18950">
    <property type="entry name" value="DUF5694"/>
    <property type="match status" value="1"/>
</dbReference>
<accession>A0A6H2DQ74</accession>
<protein>
    <submittedName>
        <fullName evidence="1">Uncharacterized protein</fullName>
    </submittedName>
</protein>
<reference evidence="1 2" key="1">
    <citation type="submission" date="2020-04" db="EMBL/GenBank/DDBJ databases">
        <title>Genome sequence for Sphingorhabdus sp. strain M1.</title>
        <authorList>
            <person name="Park S.-J."/>
        </authorList>
    </citation>
    <scope>NUCLEOTIDE SEQUENCE [LARGE SCALE GENOMIC DNA]</scope>
    <source>
        <strain evidence="1 2">JK6</strain>
    </source>
</reference>